<dbReference type="EMBL" id="BQKI01000082">
    <property type="protein sequence ID" value="GJN31742.1"/>
    <property type="molecule type" value="Genomic_DNA"/>
</dbReference>
<dbReference type="InterPro" id="IPR003111">
    <property type="entry name" value="Lon_prtase_N"/>
</dbReference>
<evidence type="ECO:0000313" key="3">
    <source>
        <dbReference type="EMBL" id="GJN31742.1"/>
    </source>
</evidence>
<dbReference type="SUPFAM" id="SSF88697">
    <property type="entry name" value="PUA domain-like"/>
    <property type="match status" value="1"/>
</dbReference>
<feature type="domain" description="Lon N-terminal" evidence="2">
    <location>
        <begin position="74"/>
        <end position="270"/>
    </location>
</feature>
<comment type="caution">
    <text evidence="3">The sequence shown here is derived from an EMBL/GenBank/DDBJ whole genome shotgun (WGS) entry which is preliminary data.</text>
</comment>
<dbReference type="PANTHER" id="PTHR46732:SF3">
    <property type="entry name" value="ATP-DEPENDENT PROTEASE LA DOMAIN CONTAINING PROTEIN, EXPRESSED"/>
    <property type="match status" value="1"/>
</dbReference>
<reference evidence="3" key="1">
    <citation type="journal article" date="2018" name="DNA Res.">
        <title>Multiple hybrid de novo genome assembly of finger millet, an orphan allotetraploid crop.</title>
        <authorList>
            <person name="Hatakeyama M."/>
            <person name="Aluri S."/>
            <person name="Balachadran M.T."/>
            <person name="Sivarajan S.R."/>
            <person name="Patrignani A."/>
            <person name="Gruter S."/>
            <person name="Poveda L."/>
            <person name="Shimizu-Inatsugi R."/>
            <person name="Baeten J."/>
            <person name="Francoijs K.J."/>
            <person name="Nataraja K.N."/>
            <person name="Reddy Y.A.N."/>
            <person name="Phadnis S."/>
            <person name="Ravikumar R.L."/>
            <person name="Schlapbach R."/>
            <person name="Sreeman S.M."/>
            <person name="Shimizu K.K."/>
        </authorList>
    </citation>
    <scope>NUCLEOTIDE SEQUENCE</scope>
</reference>
<organism evidence="3 4">
    <name type="scientific">Eleusine coracana subsp. coracana</name>
    <dbReference type="NCBI Taxonomy" id="191504"/>
    <lineage>
        <taxon>Eukaryota</taxon>
        <taxon>Viridiplantae</taxon>
        <taxon>Streptophyta</taxon>
        <taxon>Embryophyta</taxon>
        <taxon>Tracheophyta</taxon>
        <taxon>Spermatophyta</taxon>
        <taxon>Magnoliopsida</taxon>
        <taxon>Liliopsida</taxon>
        <taxon>Poales</taxon>
        <taxon>Poaceae</taxon>
        <taxon>PACMAD clade</taxon>
        <taxon>Chloridoideae</taxon>
        <taxon>Cynodonteae</taxon>
        <taxon>Eleusininae</taxon>
        <taxon>Eleusine</taxon>
    </lineage>
</organism>
<dbReference type="AlphaFoldDB" id="A0AAV5F9L9"/>
<evidence type="ECO:0000313" key="4">
    <source>
        <dbReference type="Proteomes" id="UP001054889"/>
    </source>
</evidence>
<dbReference type="PANTHER" id="PTHR46732">
    <property type="entry name" value="ATP-DEPENDENT PROTEASE LA (LON) DOMAIN PROTEIN"/>
    <property type="match status" value="1"/>
</dbReference>
<accession>A0AAV5F9L9</accession>
<dbReference type="Proteomes" id="UP001054889">
    <property type="component" value="Unassembled WGS sequence"/>
</dbReference>
<name>A0AAV5F9L9_ELECO</name>
<sequence>MALKIVQVSSNLARPGSYSFSPSSPSYKPQLPLRPSASRISTKHHKKSSTSVLKCRANLHGCMDEVVQSKKDQTTEIPIILHPSVTFPGTMLQLQAFEFRYRIMMQTVVQEGLKFGVIYSSKNGTMADAGCIVQVIECQRLTDDRFFLTCGGGDRFRVIEIIRTKPYVVARVQVLSDQVCSEPQHDMGSLMQLVEQHLKNVAMLSEKLNQNLTGDHHQSLKLSRLHSAASFSFLVARLFIEDRLEQQTLLQMDDTAQRLAREGMYLERRSKYLAAITAIKDAFEHLSCNEK</sequence>
<feature type="region of interest" description="Disordered" evidence="1">
    <location>
        <begin position="16"/>
        <end position="45"/>
    </location>
</feature>
<dbReference type="InterPro" id="IPR046336">
    <property type="entry name" value="Lon_prtase_N_sf"/>
</dbReference>
<keyword evidence="4" id="KW-1185">Reference proteome</keyword>
<dbReference type="InterPro" id="IPR015947">
    <property type="entry name" value="PUA-like_sf"/>
</dbReference>
<dbReference type="SMART" id="SM00464">
    <property type="entry name" value="LON"/>
    <property type="match status" value="1"/>
</dbReference>
<proteinExistence type="predicted"/>
<protein>
    <recommendedName>
        <fullName evidence="2">Lon N-terminal domain-containing protein</fullName>
    </recommendedName>
</protein>
<evidence type="ECO:0000256" key="1">
    <source>
        <dbReference type="SAM" id="MobiDB-lite"/>
    </source>
</evidence>
<feature type="compositionally biased region" description="Low complexity" evidence="1">
    <location>
        <begin position="17"/>
        <end position="27"/>
    </location>
</feature>
<dbReference type="PROSITE" id="PS51787">
    <property type="entry name" value="LON_N"/>
    <property type="match status" value="1"/>
</dbReference>
<dbReference type="Gene3D" id="2.30.130.40">
    <property type="entry name" value="LON domain-like"/>
    <property type="match status" value="1"/>
</dbReference>
<gene>
    <name evidence="3" type="primary">gb20178</name>
    <name evidence="3" type="ORF">PR202_gb20178</name>
</gene>
<evidence type="ECO:0000259" key="2">
    <source>
        <dbReference type="PROSITE" id="PS51787"/>
    </source>
</evidence>
<reference evidence="3" key="2">
    <citation type="submission" date="2021-12" db="EMBL/GenBank/DDBJ databases">
        <title>Resequencing data analysis of finger millet.</title>
        <authorList>
            <person name="Hatakeyama M."/>
            <person name="Aluri S."/>
            <person name="Balachadran M.T."/>
            <person name="Sivarajan S.R."/>
            <person name="Poveda L."/>
            <person name="Shimizu-Inatsugi R."/>
            <person name="Schlapbach R."/>
            <person name="Sreeman S.M."/>
            <person name="Shimizu K.K."/>
        </authorList>
    </citation>
    <scope>NUCLEOTIDE SEQUENCE</scope>
</reference>
<dbReference type="Pfam" id="PF02190">
    <property type="entry name" value="LON_substr_bdg"/>
    <property type="match status" value="1"/>
</dbReference>